<accession>A0ABW4IQN8</accession>
<keyword evidence="1" id="KW-0479">Metal-binding</keyword>
<protein>
    <submittedName>
        <fullName evidence="4">SWIM zinc finger family protein</fullName>
    </submittedName>
</protein>
<feature type="domain" description="SWIM-type" evidence="3">
    <location>
        <begin position="119"/>
        <end position="154"/>
    </location>
</feature>
<dbReference type="Proteomes" id="UP001597261">
    <property type="component" value="Unassembled WGS sequence"/>
</dbReference>
<dbReference type="PANTHER" id="PTHR38133:SF1">
    <property type="entry name" value="SLR1429 PROTEIN"/>
    <property type="match status" value="1"/>
</dbReference>
<feature type="region of interest" description="Disordered" evidence="2">
    <location>
        <begin position="216"/>
        <end position="262"/>
    </location>
</feature>
<reference evidence="5" key="1">
    <citation type="journal article" date="2019" name="Int. J. Syst. Evol. Microbiol.">
        <title>The Global Catalogue of Microorganisms (GCM) 10K type strain sequencing project: providing services to taxonomists for standard genome sequencing and annotation.</title>
        <authorList>
            <consortium name="The Broad Institute Genomics Platform"/>
            <consortium name="The Broad Institute Genome Sequencing Center for Infectious Disease"/>
            <person name="Wu L."/>
            <person name="Ma J."/>
        </authorList>
    </citation>
    <scope>NUCLEOTIDE SEQUENCE [LARGE SCALE GENOMIC DNA]</scope>
    <source>
        <strain evidence="5">CGMCC 1.12470</strain>
    </source>
</reference>
<evidence type="ECO:0000313" key="5">
    <source>
        <dbReference type="Proteomes" id="UP001597261"/>
    </source>
</evidence>
<keyword evidence="1" id="KW-0862">Zinc</keyword>
<feature type="compositionally biased region" description="Polar residues" evidence="2">
    <location>
        <begin position="216"/>
        <end position="231"/>
    </location>
</feature>
<evidence type="ECO:0000256" key="1">
    <source>
        <dbReference type="PROSITE-ProRule" id="PRU00325"/>
    </source>
</evidence>
<evidence type="ECO:0000256" key="2">
    <source>
        <dbReference type="SAM" id="MobiDB-lite"/>
    </source>
</evidence>
<proteinExistence type="predicted"/>
<dbReference type="Pfam" id="PF04434">
    <property type="entry name" value="SWIM"/>
    <property type="match status" value="1"/>
</dbReference>
<organism evidence="4 5">
    <name type="scientific">Streptomyces caeni</name>
    <dbReference type="NCBI Taxonomy" id="2307231"/>
    <lineage>
        <taxon>Bacteria</taxon>
        <taxon>Bacillati</taxon>
        <taxon>Actinomycetota</taxon>
        <taxon>Actinomycetes</taxon>
        <taxon>Kitasatosporales</taxon>
        <taxon>Streptomycetaceae</taxon>
        <taxon>Streptomyces</taxon>
    </lineage>
</organism>
<gene>
    <name evidence="4" type="ORF">ACFSL4_15825</name>
</gene>
<dbReference type="EMBL" id="JBHUDX010000045">
    <property type="protein sequence ID" value="MFD1659624.1"/>
    <property type="molecule type" value="Genomic_DNA"/>
</dbReference>
<feature type="region of interest" description="Disordered" evidence="2">
    <location>
        <begin position="185"/>
        <end position="204"/>
    </location>
</feature>
<sequence length="429" mass="45304">MTPARKAPRRGALAFAATWWGQAWIDALEASTLDSGRLSRGRTYARKGMVHPVTCLPGALKAEVEGSTPWPYDAAVHVPVLTDAQWDTLLDAIAARAGHTAALLDGEMPEALVTDAASAGVPLLPQPHELDPECSCPDWGYPCKHGAAVCYATATLIDEDPFLLFTLRGRDRDSVLAALRARRRAASTAEAASPEDTGTPAPYGVLARDAFTSWEGTFTSPSQEAPGSRGTTAPPHTDGREDSPDPRPAPLTAEPPRTGPVTLSDLTALMSDTAQRARGLADGHTLTLHLDAADDAVRIAAAGASEKWFHRLVTGTGSDPADFARLVRAARHGGIPGITTARTPLTPAPAALAAARTALAESEGPAPVRTWRNRLTLDAEGIQLRYGPDGRWHPYSRETLAGRTGWWPCAPAHPDPLAALTSARAAIGR</sequence>
<comment type="caution">
    <text evidence="4">The sequence shown here is derived from an EMBL/GenBank/DDBJ whole genome shotgun (WGS) entry which is preliminary data.</text>
</comment>
<evidence type="ECO:0000313" key="4">
    <source>
        <dbReference type="EMBL" id="MFD1659624.1"/>
    </source>
</evidence>
<dbReference type="PROSITE" id="PS50966">
    <property type="entry name" value="ZF_SWIM"/>
    <property type="match status" value="1"/>
</dbReference>
<keyword evidence="1" id="KW-0863">Zinc-finger</keyword>
<dbReference type="RefSeq" id="WP_381082939.1">
    <property type="nucleotide sequence ID" value="NZ_JBHUDX010000045.1"/>
</dbReference>
<keyword evidence="5" id="KW-1185">Reference proteome</keyword>
<evidence type="ECO:0000259" key="3">
    <source>
        <dbReference type="PROSITE" id="PS50966"/>
    </source>
</evidence>
<dbReference type="InterPro" id="IPR007527">
    <property type="entry name" value="Znf_SWIM"/>
</dbReference>
<dbReference type="PANTHER" id="PTHR38133">
    <property type="entry name" value="SLR1429 PROTEIN"/>
    <property type="match status" value="1"/>
</dbReference>
<name>A0ABW4IQN8_9ACTN</name>